<accession>A0A2N9LK09</accession>
<organism evidence="2 3">
    <name type="scientific">Candidatus Sulfuritelmatomonas gaucii</name>
    <dbReference type="NCBI Taxonomy" id="2043161"/>
    <lineage>
        <taxon>Bacteria</taxon>
        <taxon>Pseudomonadati</taxon>
        <taxon>Acidobacteriota</taxon>
        <taxon>Terriglobia</taxon>
        <taxon>Terriglobales</taxon>
        <taxon>Acidobacteriaceae</taxon>
        <taxon>Candidatus Sulfuritelmatomonas</taxon>
    </lineage>
</organism>
<protein>
    <recommendedName>
        <fullName evidence="4">Secreted protein</fullName>
    </recommendedName>
</protein>
<gene>
    <name evidence="2" type="ORF">SBA5_400020</name>
</gene>
<proteinExistence type="predicted"/>
<dbReference type="AlphaFoldDB" id="A0A2N9LK09"/>
<evidence type="ECO:0000313" key="2">
    <source>
        <dbReference type="EMBL" id="SPE23609.1"/>
    </source>
</evidence>
<reference evidence="3" key="1">
    <citation type="submission" date="2018-02" db="EMBL/GenBank/DDBJ databases">
        <authorList>
            <person name="Hausmann B."/>
        </authorList>
    </citation>
    <scope>NUCLEOTIDE SEQUENCE [LARGE SCALE GENOMIC DNA]</scope>
    <source>
        <strain evidence="3">Peat soil MAG SbA5</strain>
    </source>
</reference>
<evidence type="ECO:0000256" key="1">
    <source>
        <dbReference type="SAM" id="SignalP"/>
    </source>
</evidence>
<evidence type="ECO:0000313" key="3">
    <source>
        <dbReference type="Proteomes" id="UP000239735"/>
    </source>
</evidence>
<keyword evidence="1" id="KW-0732">Signal</keyword>
<name>A0A2N9LK09_9BACT</name>
<dbReference type="Proteomes" id="UP000239735">
    <property type="component" value="Unassembled WGS sequence"/>
</dbReference>
<sequence length="127" mass="12045">MLALADSVGAAGASGSALACVVATDADGSGSALACVVATDADGAGFAAGVCTLLALALVACCAGACGVAAGAPCATACPTSIPASIPTKAQRPILLSCAPISSRCFIVSSSAVWLEVGRQLNLKKSC</sequence>
<feature type="signal peptide" evidence="1">
    <location>
        <begin position="1"/>
        <end position="19"/>
    </location>
</feature>
<evidence type="ECO:0008006" key="4">
    <source>
        <dbReference type="Google" id="ProtNLM"/>
    </source>
</evidence>
<dbReference type="EMBL" id="OKRB01000098">
    <property type="protein sequence ID" value="SPE23609.1"/>
    <property type="molecule type" value="Genomic_DNA"/>
</dbReference>
<feature type="chain" id="PRO_5014737882" description="Secreted protein" evidence="1">
    <location>
        <begin position="20"/>
        <end position="127"/>
    </location>
</feature>